<dbReference type="EMBL" id="FOTF01000013">
    <property type="protein sequence ID" value="SFL30142.1"/>
    <property type="molecule type" value="Genomic_DNA"/>
</dbReference>
<dbReference type="AlphaFoldDB" id="A0A1I4GJB6"/>
<feature type="region of interest" description="Disordered" evidence="1">
    <location>
        <begin position="50"/>
        <end position="82"/>
    </location>
</feature>
<feature type="signal peptide" evidence="2">
    <location>
        <begin position="1"/>
        <end position="21"/>
    </location>
</feature>
<organism evidence="3 4">
    <name type="scientific">Loktanella salsilacus</name>
    <dbReference type="NCBI Taxonomy" id="195913"/>
    <lineage>
        <taxon>Bacteria</taxon>
        <taxon>Pseudomonadati</taxon>
        <taxon>Pseudomonadota</taxon>
        <taxon>Alphaproteobacteria</taxon>
        <taxon>Rhodobacterales</taxon>
        <taxon>Roseobacteraceae</taxon>
        <taxon>Loktanella</taxon>
    </lineage>
</organism>
<protein>
    <recommendedName>
        <fullName evidence="5">Flagellar protein FliL</fullName>
    </recommendedName>
</protein>
<evidence type="ECO:0000256" key="2">
    <source>
        <dbReference type="SAM" id="SignalP"/>
    </source>
</evidence>
<feature type="chain" id="PRO_5011727845" description="Flagellar protein FliL" evidence="2">
    <location>
        <begin position="22"/>
        <end position="194"/>
    </location>
</feature>
<gene>
    <name evidence="3" type="ORF">SAMN04488004_11340</name>
</gene>
<evidence type="ECO:0000313" key="4">
    <source>
        <dbReference type="Proteomes" id="UP000199550"/>
    </source>
</evidence>
<evidence type="ECO:0000256" key="1">
    <source>
        <dbReference type="SAM" id="MobiDB-lite"/>
    </source>
</evidence>
<proteinExistence type="predicted"/>
<dbReference type="Proteomes" id="UP000199550">
    <property type="component" value="Unassembled WGS sequence"/>
</dbReference>
<evidence type="ECO:0008006" key="5">
    <source>
        <dbReference type="Google" id="ProtNLM"/>
    </source>
</evidence>
<dbReference type="RefSeq" id="WP_090190003.1">
    <property type="nucleotide sequence ID" value="NZ_FOTF01000013.1"/>
</dbReference>
<keyword evidence="2" id="KW-0732">Signal</keyword>
<reference evidence="3 4" key="1">
    <citation type="submission" date="2016-10" db="EMBL/GenBank/DDBJ databases">
        <authorList>
            <person name="de Groot N.N."/>
        </authorList>
    </citation>
    <scope>NUCLEOTIDE SEQUENCE [LARGE SCALE GENOMIC DNA]</scope>
    <source>
        <strain evidence="3 4">DSM 16199</strain>
    </source>
</reference>
<accession>A0A1I4GJB6</accession>
<name>A0A1I4GJB6_9RHOB</name>
<dbReference type="OrthoDB" id="7866462at2"/>
<dbReference type="STRING" id="195913.SAMN04488004_11340"/>
<keyword evidence="4" id="KW-1185">Reference proteome</keyword>
<sequence length="194" mass="20778">MKKIAIAVVALPLTCLGAGYAAGLALIPTTPPAASVQEDVVQDQQLDAEVDDTHGDTPTAHDASADASADTHASSEQDPLNPYTLAEDRTVIRLGQMTIPVEKLHSVSYVVADFALKLTDIETADRYARVEEATRIRDALLTAMNVAAETAVLRSVAIDSDALSDMILGLLRKNYDGIDEVLFVSLYKQDVARL</sequence>
<evidence type="ECO:0000313" key="3">
    <source>
        <dbReference type="EMBL" id="SFL30142.1"/>
    </source>
</evidence>
<feature type="compositionally biased region" description="Low complexity" evidence="1">
    <location>
        <begin position="60"/>
        <end position="74"/>
    </location>
</feature>